<evidence type="ECO:0000256" key="5">
    <source>
        <dbReference type="ARBA" id="ARBA00023016"/>
    </source>
</evidence>
<dbReference type="CDD" id="cd00446">
    <property type="entry name" value="GrpE"/>
    <property type="match status" value="1"/>
</dbReference>
<protein>
    <recommendedName>
        <fullName evidence="8 10">Protein GrpE</fullName>
    </recommendedName>
    <alternativeName>
        <fullName evidence="9 10">HSP-70 cofactor</fullName>
    </alternativeName>
</protein>
<dbReference type="Gene3D" id="3.90.20.20">
    <property type="match status" value="1"/>
</dbReference>
<dbReference type="Gene3D" id="2.30.22.10">
    <property type="entry name" value="Head domain of nucleotide exchange factor GrpE"/>
    <property type="match status" value="1"/>
</dbReference>
<dbReference type="InterPro" id="IPR009012">
    <property type="entry name" value="GrpE_head"/>
</dbReference>
<evidence type="ECO:0000256" key="1">
    <source>
        <dbReference type="ARBA" id="ARBA00004496"/>
    </source>
</evidence>
<dbReference type="SUPFAM" id="SSF51064">
    <property type="entry name" value="Head domain of nucleotide exchange factor GrpE"/>
    <property type="match status" value="1"/>
</dbReference>
<dbReference type="NCBIfam" id="NF010738">
    <property type="entry name" value="PRK14140.1"/>
    <property type="match status" value="1"/>
</dbReference>
<dbReference type="NCBIfam" id="NF010739">
    <property type="entry name" value="PRK14141.1"/>
    <property type="match status" value="1"/>
</dbReference>
<keyword evidence="5 10" id="KW-0346">Stress response</keyword>
<name>A0A109BCU0_HYPSL</name>
<dbReference type="STRING" id="121290.APY04_2445"/>
<comment type="function">
    <text evidence="7 10 11">Participates actively in the response to hyperosmotic and heat shock by preventing the aggregation of stress-denatured proteins, in association with DnaK and GrpE. It is the nucleotide exchange factor for DnaK and may function as a thermosensor. Unfolded proteins bind initially to DnaJ; upon interaction with the DnaJ-bound protein, DnaK hydrolyzes its bound ATP, resulting in the formation of a stable complex. GrpE releases ADP from DnaK; ATP binding to DnaK triggers the release of the substrate protein, thus completing the reaction cycle. Several rounds of ATP-dependent interactions between DnaJ, DnaK and GrpE are required for fully efficient folding.</text>
</comment>
<evidence type="ECO:0000256" key="6">
    <source>
        <dbReference type="ARBA" id="ARBA00023186"/>
    </source>
</evidence>
<evidence type="ECO:0000256" key="4">
    <source>
        <dbReference type="ARBA" id="ARBA00022490"/>
    </source>
</evidence>
<evidence type="ECO:0000256" key="3">
    <source>
        <dbReference type="ARBA" id="ARBA00011738"/>
    </source>
</evidence>
<keyword evidence="13" id="KW-0175">Coiled coil</keyword>
<proteinExistence type="inferred from homology"/>
<dbReference type="GO" id="GO:0005737">
    <property type="term" value="C:cytoplasm"/>
    <property type="evidence" value="ECO:0007669"/>
    <property type="project" value="UniProtKB-SubCell"/>
</dbReference>
<evidence type="ECO:0000256" key="7">
    <source>
        <dbReference type="ARBA" id="ARBA00053401"/>
    </source>
</evidence>
<evidence type="ECO:0000256" key="12">
    <source>
        <dbReference type="RuleBase" id="RU004478"/>
    </source>
</evidence>
<evidence type="ECO:0000313" key="15">
    <source>
        <dbReference type="EMBL" id="KWT66249.1"/>
    </source>
</evidence>
<evidence type="ECO:0000256" key="2">
    <source>
        <dbReference type="ARBA" id="ARBA00009054"/>
    </source>
</evidence>
<dbReference type="OrthoDB" id="9789811at2"/>
<dbReference type="AlphaFoldDB" id="A0A109BCU0"/>
<dbReference type="RefSeq" id="WP_068462840.1">
    <property type="nucleotide sequence ID" value="NZ_LMTR01000073.1"/>
</dbReference>
<dbReference type="PATRIC" id="fig|121290.4.peg.347"/>
<dbReference type="GO" id="GO:0000774">
    <property type="term" value="F:adenyl-nucleotide exchange factor activity"/>
    <property type="evidence" value="ECO:0007669"/>
    <property type="project" value="InterPro"/>
</dbReference>
<evidence type="ECO:0000256" key="13">
    <source>
        <dbReference type="SAM" id="Coils"/>
    </source>
</evidence>
<dbReference type="PANTHER" id="PTHR21237:SF23">
    <property type="entry name" value="GRPE PROTEIN HOMOLOG, MITOCHONDRIAL"/>
    <property type="match status" value="1"/>
</dbReference>
<dbReference type="PRINTS" id="PR00773">
    <property type="entry name" value="GRPEPROTEIN"/>
</dbReference>
<comment type="subunit">
    <text evidence="3 10">Homodimer.</text>
</comment>
<keyword evidence="6 10" id="KW-0143">Chaperone</keyword>
<gene>
    <name evidence="10" type="primary">grpE</name>
    <name evidence="15" type="ORF">APY04_2445</name>
</gene>
<dbReference type="GO" id="GO:0006457">
    <property type="term" value="P:protein folding"/>
    <property type="evidence" value="ECO:0007669"/>
    <property type="project" value="InterPro"/>
</dbReference>
<accession>A0A109BCU0</accession>
<dbReference type="NCBIfam" id="NF010748">
    <property type="entry name" value="PRK14150.1"/>
    <property type="match status" value="1"/>
</dbReference>
<dbReference type="InterPro" id="IPR013805">
    <property type="entry name" value="GrpE_CC"/>
</dbReference>
<reference evidence="15 16" key="1">
    <citation type="submission" date="2015-10" db="EMBL/GenBank/DDBJ databases">
        <title>Transcriptomic analysis of a linuron degrading triple-species bacterial consortium.</title>
        <authorList>
            <person name="Albers P."/>
        </authorList>
    </citation>
    <scope>NUCLEOTIDE SEQUENCE [LARGE SCALE GENOMIC DNA]</scope>
    <source>
        <strain evidence="15 16">WDL6</strain>
    </source>
</reference>
<dbReference type="InterPro" id="IPR000740">
    <property type="entry name" value="GrpE"/>
</dbReference>
<dbReference type="GO" id="GO:0051082">
    <property type="term" value="F:unfolded protein binding"/>
    <property type="evidence" value="ECO:0007669"/>
    <property type="project" value="TreeGrafter"/>
</dbReference>
<evidence type="ECO:0000313" key="16">
    <source>
        <dbReference type="Proteomes" id="UP000059074"/>
    </source>
</evidence>
<sequence length="199" mass="21625">MAEDENRSEPNARPENEAARPAGNGEASGTVVELEARISDLTDRLLRAHAEMDNLRKRTERDKEDTAKYAISKFARDLLSIGDNLQRATSAVPAGAADADPALKALMEGVSMTEREFLNVLERNGVRRIDPEGEPFNPHQHQAMAEIEQPDVASGTIVQVYQPGYLIEDRVLRPAMVVVSKGGQRKQDAQPGNGSPAAG</sequence>
<dbReference type="EMBL" id="LMTR01000073">
    <property type="protein sequence ID" value="KWT66249.1"/>
    <property type="molecule type" value="Genomic_DNA"/>
</dbReference>
<comment type="subcellular location">
    <subcellularLocation>
        <location evidence="1 10">Cytoplasm</location>
    </subcellularLocation>
</comment>
<evidence type="ECO:0000256" key="11">
    <source>
        <dbReference type="RuleBase" id="RU000639"/>
    </source>
</evidence>
<dbReference type="Proteomes" id="UP000059074">
    <property type="component" value="Unassembled WGS sequence"/>
</dbReference>
<keyword evidence="16" id="KW-1185">Reference proteome</keyword>
<dbReference type="FunFam" id="2.30.22.10:FF:000001">
    <property type="entry name" value="Protein GrpE"/>
    <property type="match status" value="1"/>
</dbReference>
<dbReference type="GO" id="GO:0051087">
    <property type="term" value="F:protein-folding chaperone binding"/>
    <property type="evidence" value="ECO:0007669"/>
    <property type="project" value="InterPro"/>
</dbReference>
<dbReference type="SUPFAM" id="SSF58014">
    <property type="entry name" value="Coiled-coil domain of nucleotide exchange factor GrpE"/>
    <property type="match status" value="1"/>
</dbReference>
<keyword evidence="4 10" id="KW-0963">Cytoplasm</keyword>
<dbReference type="GO" id="GO:0042803">
    <property type="term" value="F:protein homodimerization activity"/>
    <property type="evidence" value="ECO:0007669"/>
    <property type="project" value="InterPro"/>
</dbReference>
<organism evidence="15 16">
    <name type="scientific">Hyphomicrobium sulfonivorans</name>
    <dbReference type="NCBI Taxonomy" id="121290"/>
    <lineage>
        <taxon>Bacteria</taxon>
        <taxon>Pseudomonadati</taxon>
        <taxon>Pseudomonadota</taxon>
        <taxon>Alphaproteobacteria</taxon>
        <taxon>Hyphomicrobiales</taxon>
        <taxon>Hyphomicrobiaceae</taxon>
        <taxon>Hyphomicrobium</taxon>
    </lineage>
</organism>
<dbReference type="HAMAP" id="MF_01151">
    <property type="entry name" value="GrpE"/>
    <property type="match status" value="1"/>
</dbReference>
<evidence type="ECO:0000256" key="8">
    <source>
        <dbReference type="ARBA" id="ARBA00072274"/>
    </source>
</evidence>
<feature type="compositionally biased region" description="Basic and acidic residues" evidence="14">
    <location>
        <begin position="1"/>
        <end position="18"/>
    </location>
</feature>
<comment type="similarity">
    <text evidence="2 10 12">Belongs to the GrpE family.</text>
</comment>
<feature type="region of interest" description="Disordered" evidence="14">
    <location>
        <begin position="1"/>
        <end position="30"/>
    </location>
</feature>
<evidence type="ECO:0000256" key="9">
    <source>
        <dbReference type="ARBA" id="ARBA00076414"/>
    </source>
</evidence>
<dbReference type="Pfam" id="PF01025">
    <property type="entry name" value="GrpE"/>
    <property type="match status" value="1"/>
</dbReference>
<dbReference type="PANTHER" id="PTHR21237">
    <property type="entry name" value="GRPE PROTEIN"/>
    <property type="match status" value="1"/>
</dbReference>
<evidence type="ECO:0000256" key="14">
    <source>
        <dbReference type="SAM" id="MobiDB-lite"/>
    </source>
</evidence>
<feature type="coiled-coil region" evidence="13">
    <location>
        <begin position="31"/>
        <end position="58"/>
    </location>
</feature>
<dbReference type="PROSITE" id="PS01071">
    <property type="entry name" value="GRPE"/>
    <property type="match status" value="1"/>
</dbReference>
<evidence type="ECO:0000256" key="10">
    <source>
        <dbReference type="HAMAP-Rule" id="MF_01151"/>
    </source>
</evidence>
<comment type="caution">
    <text evidence="15">The sequence shown here is derived from an EMBL/GenBank/DDBJ whole genome shotgun (WGS) entry which is preliminary data.</text>
</comment>